<dbReference type="SUPFAM" id="SSF81321">
    <property type="entry name" value="Family A G protein-coupled receptor-like"/>
    <property type="match status" value="1"/>
</dbReference>
<keyword evidence="5 9" id="KW-0472">Membrane</keyword>
<dbReference type="PROSITE" id="PS50262">
    <property type="entry name" value="G_PROTEIN_RECEP_F1_2"/>
    <property type="match status" value="1"/>
</dbReference>
<dbReference type="Proteomes" id="UP000245119">
    <property type="component" value="Linkage Group LG5"/>
</dbReference>
<dbReference type="EMBL" id="PZQS01000005">
    <property type="protein sequence ID" value="PVD30178.1"/>
    <property type="molecule type" value="Genomic_DNA"/>
</dbReference>
<keyword evidence="3 9" id="KW-1133">Transmembrane helix</keyword>
<accession>A0A2T7P9T6</accession>
<dbReference type="GO" id="GO:0005886">
    <property type="term" value="C:plasma membrane"/>
    <property type="evidence" value="ECO:0007669"/>
    <property type="project" value="TreeGrafter"/>
</dbReference>
<feature type="domain" description="G-protein coupled receptors family 1 profile" evidence="10">
    <location>
        <begin position="125"/>
        <end position="435"/>
    </location>
</feature>
<comment type="subcellular location">
    <subcellularLocation>
        <location evidence="1">Membrane</location>
        <topology evidence="1">Multi-pass membrane protein</topology>
    </subcellularLocation>
</comment>
<organism evidence="11 12">
    <name type="scientific">Pomacea canaliculata</name>
    <name type="common">Golden apple snail</name>
    <dbReference type="NCBI Taxonomy" id="400727"/>
    <lineage>
        <taxon>Eukaryota</taxon>
        <taxon>Metazoa</taxon>
        <taxon>Spiralia</taxon>
        <taxon>Lophotrochozoa</taxon>
        <taxon>Mollusca</taxon>
        <taxon>Gastropoda</taxon>
        <taxon>Caenogastropoda</taxon>
        <taxon>Architaenioglossa</taxon>
        <taxon>Ampullarioidea</taxon>
        <taxon>Ampullariidae</taxon>
        <taxon>Pomacea</taxon>
    </lineage>
</organism>
<name>A0A2T7P9T6_POMCA</name>
<sequence length="457" mass="50759">MFVIVVVSHRSGMAQRLALLSPIEGLAAQSSSGNVAAGCLPICPPFSTLSQKTYPSAEDTMNNTTTSNNTVDEPCGMEASVMATEICLNDNETVHLPQVEMTLPRYLYVYATFLNVVIFVVGVVGNLMVILVITCMRSMRTRMNYFLLSLSIADVLVLTVCQPSALMVFYSKDQWLIGEFMCKLVPFLEHATLHSSVLTLLAIAVERYRSVRHPLRDFCQEPVGYNSCPVVVSAWLLGGVLSLPFVFYTWLVEEEYYDGSRVVTCRTVTTPPLGSAYVVLLFVVFFVLPMLSMGFIYASIIRKLVRLSHGGDGDAALSASAGAREGRGVVFRSSQSLRSSRSSRVSHVTYRRPCGAAFDRFQKRVLQVRRRVVLMMGAIVCLFFVTQLPFKVVTLWVTFGSSRSKESLGFEAYYNVLSTAQLVTYVNSAGNPIIYALLSHKFRRAFRKLLSRKCCSI</sequence>
<evidence type="ECO:0000256" key="1">
    <source>
        <dbReference type="ARBA" id="ARBA00004141"/>
    </source>
</evidence>
<dbReference type="PRINTS" id="PR00237">
    <property type="entry name" value="GPCRRHODOPSN"/>
</dbReference>
<feature type="transmembrane region" description="Helical" evidence="9">
    <location>
        <begin position="372"/>
        <end position="392"/>
    </location>
</feature>
<feature type="transmembrane region" description="Helical" evidence="9">
    <location>
        <begin position="191"/>
        <end position="209"/>
    </location>
</feature>
<keyword evidence="4 8" id="KW-0297">G-protein coupled receptor</keyword>
<evidence type="ECO:0000259" key="10">
    <source>
        <dbReference type="PROSITE" id="PS50262"/>
    </source>
</evidence>
<dbReference type="PANTHER" id="PTHR24243:SF233">
    <property type="entry name" value="THYROTROPIN-RELEASING HORMONE RECEPTOR"/>
    <property type="match status" value="1"/>
</dbReference>
<keyword evidence="7 8" id="KW-0807">Transducer</keyword>
<evidence type="ECO:0000256" key="7">
    <source>
        <dbReference type="ARBA" id="ARBA00023224"/>
    </source>
</evidence>
<protein>
    <recommendedName>
        <fullName evidence="10">G-protein coupled receptors family 1 profile domain-containing protein</fullName>
    </recommendedName>
</protein>
<evidence type="ECO:0000256" key="3">
    <source>
        <dbReference type="ARBA" id="ARBA00022989"/>
    </source>
</evidence>
<evidence type="ECO:0000256" key="8">
    <source>
        <dbReference type="RuleBase" id="RU000688"/>
    </source>
</evidence>
<dbReference type="InterPro" id="IPR017452">
    <property type="entry name" value="GPCR_Rhodpsn_7TM"/>
</dbReference>
<evidence type="ECO:0000256" key="2">
    <source>
        <dbReference type="ARBA" id="ARBA00022692"/>
    </source>
</evidence>
<dbReference type="PANTHER" id="PTHR24243">
    <property type="entry name" value="G-PROTEIN COUPLED RECEPTOR"/>
    <property type="match status" value="1"/>
</dbReference>
<dbReference type="Pfam" id="PF00001">
    <property type="entry name" value="7tm_1"/>
    <property type="match status" value="1"/>
</dbReference>
<evidence type="ECO:0000256" key="4">
    <source>
        <dbReference type="ARBA" id="ARBA00023040"/>
    </source>
</evidence>
<feature type="transmembrane region" description="Helical" evidence="9">
    <location>
        <begin position="276"/>
        <end position="298"/>
    </location>
</feature>
<keyword evidence="2 8" id="KW-0812">Transmembrane</keyword>
<comment type="caution">
    <text evidence="11">The sequence shown here is derived from an EMBL/GenBank/DDBJ whole genome shotgun (WGS) entry which is preliminary data.</text>
</comment>
<dbReference type="AlphaFoldDB" id="A0A2T7P9T6"/>
<dbReference type="GO" id="GO:0004930">
    <property type="term" value="F:G protein-coupled receptor activity"/>
    <property type="evidence" value="ECO:0007669"/>
    <property type="project" value="UniProtKB-KW"/>
</dbReference>
<feature type="transmembrane region" description="Helical" evidence="9">
    <location>
        <begin position="412"/>
        <end position="438"/>
    </location>
</feature>
<comment type="similarity">
    <text evidence="8">Belongs to the G-protein coupled receptor 1 family.</text>
</comment>
<dbReference type="InterPro" id="IPR000276">
    <property type="entry name" value="GPCR_Rhodpsn"/>
</dbReference>
<evidence type="ECO:0000313" key="11">
    <source>
        <dbReference type="EMBL" id="PVD30178.1"/>
    </source>
</evidence>
<proteinExistence type="inferred from homology"/>
<keyword evidence="6 8" id="KW-0675">Receptor</keyword>
<dbReference type="STRING" id="400727.A0A2T7P9T6"/>
<feature type="transmembrane region" description="Helical" evidence="9">
    <location>
        <begin position="230"/>
        <end position="251"/>
    </location>
</feature>
<gene>
    <name evidence="11" type="ORF">C0Q70_09440</name>
</gene>
<dbReference type="Gene3D" id="1.20.1070.10">
    <property type="entry name" value="Rhodopsin 7-helix transmembrane proteins"/>
    <property type="match status" value="1"/>
</dbReference>
<evidence type="ECO:0000256" key="5">
    <source>
        <dbReference type="ARBA" id="ARBA00023136"/>
    </source>
</evidence>
<dbReference type="SMART" id="SM01381">
    <property type="entry name" value="7TM_GPCR_Srsx"/>
    <property type="match status" value="1"/>
</dbReference>
<evidence type="ECO:0000256" key="6">
    <source>
        <dbReference type="ARBA" id="ARBA00023170"/>
    </source>
</evidence>
<evidence type="ECO:0000256" key="9">
    <source>
        <dbReference type="SAM" id="Phobius"/>
    </source>
</evidence>
<dbReference type="OrthoDB" id="10036964at2759"/>
<feature type="transmembrane region" description="Helical" evidence="9">
    <location>
        <begin position="107"/>
        <end position="133"/>
    </location>
</feature>
<feature type="transmembrane region" description="Helical" evidence="9">
    <location>
        <begin position="145"/>
        <end position="171"/>
    </location>
</feature>
<dbReference type="PROSITE" id="PS00237">
    <property type="entry name" value="G_PROTEIN_RECEP_F1_1"/>
    <property type="match status" value="1"/>
</dbReference>
<reference evidence="11 12" key="1">
    <citation type="submission" date="2018-04" db="EMBL/GenBank/DDBJ databases">
        <title>The genome of golden apple snail Pomacea canaliculata provides insight into stress tolerance and invasive adaptation.</title>
        <authorList>
            <person name="Liu C."/>
            <person name="Liu B."/>
            <person name="Ren Y."/>
            <person name="Zhang Y."/>
            <person name="Wang H."/>
            <person name="Li S."/>
            <person name="Jiang F."/>
            <person name="Yin L."/>
            <person name="Zhang G."/>
            <person name="Qian W."/>
            <person name="Fan W."/>
        </authorList>
    </citation>
    <scope>NUCLEOTIDE SEQUENCE [LARGE SCALE GENOMIC DNA]</scope>
    <source>
        <strain evidence="11">SZHN2017</strain>
        <tissue evidence="11">Muscle</tissue>
    </source>
</reference>
<evidence type="ECO:0000313" key="12">
    <source>
        <dbReference type="Proteomes" id="UP000245119"/>
    </source>
</evidence>
<keyword evidence="12" id="KW-1185">Reference proteome</keyword>